<accession>A0ABU6LBC9</accession>
<gene>
    <name evidence="1" type="ORF">VXS06_16965</name>
</gene>
<keyword evidence="2" id="KW-1185">Reference proteome</keyword>
<evidence type="ECO:0000313" key="2">
    <source>
        <dbReference type="Proteomes" id="UP001306119"/>
    </source>
</evidence>
<evidence type="ECO:0000313" key="1">
    <source>
        <dbReference type="EMBL" id="MEC6833455.1"/>
    </source>
</evidence>
<dbReference type="Proteomes" id="UP001306119">
    <property type="component" value="Unassembled WGS sequence"/>
</dbReference>
<reference evidence="1 2" key="1">
    <citation type="submission" date="2024-01" db="EMBL/GenBank/DDBJ databases">
        <title>Active colonisers of the gastrointestinal tract of Atlantic salmon farmed in a warm water region.</title>
        <authorList>
            <person name="Bowman J.P."/>
        </authorList>
    </citation>
    <scope>NUCLEOTIDE SEQUENCE [LARGE SCALE GENOMIC DNA]</scope>
    <source>
        <strain evidence="1 2">S3MW1</strain>
    </source>
</reference>
<sequence length="54" mass="6326">MKLIKLKSRTQHIAKNITSAATRRKRLSSNIRKKILWRQRSCILAVTTEQTCML</sequence>
<comment type="caution">
    <text evidence="1">The sequence shown here is derived from an EMBL/GenBank/DDBJ whole genome shotgun (WGS) entry which is preliminary data.</text>
</comment>
<protein>
    <submittedName>
        <fullName evidence="1">Uncharacterized protein</fullName>
    </submittedName>
</protein>
<dbReference type="EMBL" id="JAYXUG010000020">
    <property type="protein sequence ID" value="MEC6833455.1"/>
    <property type="molecule type" value="Genomic_DNA"/>
</dbReference>
<dbReference type="RefSeq" id="WP_256383141.1">
    <property type="nucleotide sequence ID" value="NZ_CP101694.1"/>
</dbReference>
<organism evidence="1 2">
    <name type="scientific">Photobacterium toruni</name>
    <dbReference type="NCBI Taxonomy" id="1935446"/>
    <lineage>
        <taxon>Bacteria</taxon>
        <taxon>Pseudomonadati</taxon>
        <taxon>Pseudomonadota</taxon>
        <taxon>Gammaproteobacteria</taxon>
        <taxon>Vibrionales</taxon>
        <taxon>Vibrionaceae</taxon>
        <taxon>Photobacterium</taxon>
    </lineage>
</organism>
<name>A0ABU6LBC9_9GAMM</name>
<proteinExistence type="predicted"/>